<dbReference type="Gene3D" id="1.20.5.1930">
    <property type="match status" value="1"/>
</dbReference>
<dbReference type="GO" id="GO:0000155">
    <property type="term" value="F:phosphorelay sensor kinase activity"/>
    <property type="evidence" value="ECO:0007669"/>
    <property type="project" value="InterPro"/>
</dbReference>
<dbReference type="SUPFAM" id="SSF55874">
    <property type="entry name" value="ATPase domain of HSP90 chaperone/DNA topoisomerase II/histidine kinase"/>
    <property type="match status" value="1"/>
</dbReference>
<reference evidence="6 7" key="1">
    <citation type="submission" date="2020-04" db="EMBL/GenBank/DDBJ databases">
        <authorList>
            <person name="De Canck E."/>
        </authorList>
    </citation>
    <scope>NUCLEOTIDE SEQUENCE [LARGE SCALE GENOMIC DNA]</scope>
    <source>
        <strain evidence="6 7">LMG 29739</strain>
    </source>
</reference>
<dbReference type="GO" id="GO:0016020">
    <property type="term" value="C:membrane"/>
    <property type="evidence" value="ECO:0007669"/>
    <property type="project" value="InterPro"/>
</dbReference>
<dbReference type="GO" id="GO:0046983">
    <property type="term" value="F:protein dimerization activity"/>
    <property type="evidence" value="ECO:0007669"/>
    <property type="project" value="InterPro"/>
</dbReference>
<dbReference type="InterPro" id="IPR036890">
    <property type="entry name" value="HATPase_C_sf"/>
</dbReference>
<accession>A0A6J5F1V3</accession>
<sequence length="419" mass="44837">MSLTVYSLFRMAGLVTCVVSGASTVATFWFLRNGAENLAEIFPGNMLIAIAGPLDANTLRDTIDVWFAVSAVSVGCFAWMFRWITRPGKRPSQRVAAALVVQAVLGLFINKDFLVLTSIELPFLFSARIGAIWLAIQETLYCVVSLSLAVHAASATTIANASEIVHLSWLGSMSIQTFSTLTAVAWHAFAFCAGLLAASEQRGRARLASAHAELQATQQLLAEGVRTAERLNIARDLHDTMGHHLMALSLHLEIAARSVAGQGEQAVAVARAVSRRLTEELREAVGMMRRVHPIELRSALETLCAGIPAPPVRLIYGDTVCIPDVTQACLIFRSVQEGVSNAVRHAAAREIVVQVDADRQGTVVIIQDDGRGGAGLKRGNGLTGMGERVALEGGRLDIVTSHGQGMALRLWLPSNGGGK</sequence>
<proteinExistence type="predicted"/>
<keyword evidence="1" id="KW-0808">Transferase</keyword>
<evidence type="ECO:0000256" key="3">
    <source>
        <dbReference type="ARBA" id="ARBA00023012"/>
    </source>
</evidence>
<dbReference type="RefSeq" id="WP_175115209.1">
    <property type="nucleotide sequence ID" value="NZ_CADIKF010000083.1"/>
</dbReference>
<gene>
    <name evidence="6" type="ORF">LMG29739_06085</name>
</gene>
<keyword evidence="2" id="KW-0418">Kinase</keyword>
<feature type="transmembrane region" description="Helical" evidence="4">
    <location>
        <begin position="175"/>
        <end position="198"/>
    </location>
</feature>
<keyword evidence="3" id="KW-0902">Two-component regulatory system</keyword>
<keyword evidence="4" id="KW-0472">Membrane</keyword>
<dbReference type="PANTHER" id="PTHR24421">
    <property type="entry name" value="NITRATE/NITRITE SENSOR PROTEIN NARX-RELATED"/>
    <property type="match status" value="1"/>
</dbReference>
<evidence type="ECO:0000256" key="2">
    <source>
        <dbReference type="ARBA" id="ARBA00022777"/>
    </source>
</evidence>
<dbReference type="Pfam" id="PF07730">
    <property type="entry name" value="HisKA_3"/>
    <property type="match status" value="1"/>
</dbReference>
<name>A0A6J5F1V3_9BURK</name>
<evidence type="ECO:0000256" key="4">
    <source>
        <dbReference type="SAM" id="Phobius"/>
    </source>
</evidence>
<organism evidence="6 7">
    <name type="scientific">Paraburkholderia solisilvae</name>
    <dbReference type="NCBI Taxonomy" id="624376"/>
    <lineage>
        <taxon>Bacteria</taxon>
        <taxon>Pseudomonadati</taxon>
        <taxon>Pseudomonadota</taxon>
        <taxon>Betaproteobacteria</taxon>
        <taxon>Burkholderiales</taxon>
        <taxon>Burkholderiaceae</taxon>
        <taxon>Paraburkholderia</taxon>
    </lineage>
</organism>
<feature type="transmembrane region" description="Helical" evidence="4">
    <location>
        <begin position="93"/>
        <end position="109"/>
    </location>
</feature>
<dbReference type="InterPro" id="IPR011712">
    <property type="entry name" value="Sig_transdc_His_kin_sub3_dim/P"/>
</dbReference>
<protein>
    <recommendedName>
        <fullName evidence="5">Signal transduction histidine kinase subgroup 3 dimerisation and phosphoacceptor domain-containing protein</fullName>
    </recommendedName>
</protein>
<evidence type="ECO:0000313" key="7">
    <source>
        <dbReference type="Proteomes" id="UP000494329"/>
    </source>
</evidence>
<dbReference type="AlphaFoldDB" id="A0A6J5F1V3"/>
<dbReference type="EMBL" id="CADIKF010000083">
    <property type="protein sequence ID" value="CAB3771671.1"/>
    <property type="molecule type" value="Genomic_DNA"/>
</dbReference>
<evidence type="ECO:0000256" key="1">
    <source>
        <dbReference type="ARBA" id="ARBA00022679"/>
    </source>
</evidence>
<feature type="transmembrane region" description="Helical" evidence="4">
    <location>
        <begin position="63"/>
        <end position="81"/>
    </location>
</feature>
<dbReference type="InterPro" id="IPR050482">
    <property type="entry name" value="Sensor_HK_TwoCompSys"/>
</dbReference>
<evidence type="ECO:0000313" key="6">
    <source>
        <dbReference type="EMBL" id="CAB3771671.1"/>
    </source>
</evidence>
<evidence type="ECO:0000259" key="5">
    <source>
        <dbReference type="Pfam" id="PF07730"/>
    </source>
</evidence>
<dbReference type="Gene3D" id="3.30.565.10">
    <property type="entry name" value="Histidine kinase-like ATPase, C-terminal domain"/>
    <property type="match status" value="1"/>
</dbReference>
<dbReference type="CDD" id="cd16917">
    <property type="entry name" value="HATPase_UhpB-NarQ-NarX-like"/>
    <property type="match status" value="1"/>
</dbReference>
<keyword evidence="4" id="KW-0812">Transmembrane</keyword>
<dbReference type="PANTHER" id="PTHR24421:SF59">
    <property type="entry name" value="OXYGEN SENSOR HISTIDINE KINASE NREB"/>
    <property type="match status" value="1"/>
</dbReference>
<feature type="domain" description="Signal transduction histidine kinase subgroup 3 dimerisation and phosphoacceptor" evidence="5">
    <location>
        <begin position="229"/>
        <end position="290"/>
    </location>
</feature>
<keyword evidence="4" id="KW-1133">Transmembrane helix</keyword>
<dbReference type="Proteomes" id="UP000494329">
    <property type="component" value="Unassembled WGS sequence"/>
</dbReference>
<keyword evidence="7" id="KW-1185">Reference proteome</keyword>
<feature type="transmembrane region" description="Helical" evidence="4">
    <location>
        <begin position="12"/>
        <end position="31"/>
    </location>
</feature>